<organism evidence="1 2">
    <name type="scientific">Rhodocollybia butyracea</name>
    <dbReference type="NCBI Taxonomy" id="206335"/>
    <lineage>
        <taxon>Eukaryota</taxon>
        <taxon>Fungi</taxon>
        <taxon>Dikarya</taxon>
        <taxon>Basidiomycota</taxon>
        <taxon>Agaricomycotina</taxon>
        <taxon>Agaricomycetes</taxon>
        <taxon>Agaricomycetidae</taxon>
        <taxon>Agaricales</taxon>
        <taxon>Marasmiineae</taxon>
        <taxon>Omphalotaceae</taxon>
        <taxon>Rhodocollybia</taxon>
    </lineage>
</organism>
<dbReference type="AlphaFoldDB" id="A0A9P5TYI7"/>
<sequence length="70" mass="7949">MDRITVLTRRVVYPKLGFLLPWLVCSRVQVRSQFIPKAVLLVTSAPEVRSDLGPLSLGKHPPKLFEHNLD</sequence>
<accession>A0A9P5TYI7</accession>
<keyword evidence="2" id="KW-1185">Reference proteome</keyword>
<comment type="caution">
    <text evidence="1">The sequence shown here is derived from an EMBL/GenBank/DDBJ whole genome shotgun (WGS) entry which is preliminary data.</text>
</comment>
<evidence type="ECO:0000313" key="2">
    <source>
        <dbReference type="Proteomes" id="UP000772434"/>
    </source>
</evidence>
<dbReference type="Proteomes" id="UP000772434">
    <property type="component" value="Unassembled WGS sequence"/>
</dbReference>
<gene>
    <name evidence="1" type="ORF">BDP27DRAFT_1343795</name>
</gene>
<dbReference type="EMBL" id="JADNRY010000383">
    <property type="protein sequence ID" value="KAF9058428.1"/>
    <property type="molecule type" value="Genomic_DNA"/>
</dbReference>
<protein>
    <submittedName>
        <fullName evidence="1">Uncharacterized protein</fullName>
    </submittedName>
</protein>
<evidence type="ECO:0000313" key="1">
    <source>
        <dbReference type="EMBL" id="KAF9058428.1"/>
    </source>
</evidence>
<proteinExistence type="predicted"/>
<name>A0A9P5TYI7_9AGAR</name>
<reference evidence="1" key="1">
    <citation type="submission" date="2020-11" db="EMBL/GenBank/DDBJ databases">
        <authorList>
            <consortium name="DOE Joint Genome Institute"/>
            <person name="Ahrendt S."/>
            <person name="Riley R."/>
            <person name="Andreopoulos W."/>
            <person name="Labutti K."/>
            <person name="Pangilinan J."/>
            <person name="Ruiz-Duenas F.J."/>
            <person name="Barrasa J.M."/>
            <person name="Sanchez-Garcia M."/>
            <person name="Camarero S."/>
            <person name="Miyauchi S."/>
            <person name="Serrano A."/>
            <person name="Linde D."/>
            <person name="Babiker R."/>
            <person name="Drula E."/>
            <person name="Ayuso-Fernandez I."/>
            <person name="Pacheco R."/>
            <person name="Padilla G."/>
            <person name="Ferreira P."/>
            <person name="Barriuso J."/>
            <person name="Kellner H."/>
            <person name="Castanera R."/>
            <person name="Alfaro M."/>
            <person name="Ramirez L."/>
            <person name="Pisabarro A.G."/>
            <person name="Kuo A."/>
            <person name="Tritt A."/>
            <person name="Lipzen A."/>
            <person name="He G."/>
            <person name="Yan M."/>
            <person name="Ng V."/>
            <person name="Cullen D."/>
            <person name="Martin F."/>
            <person name="Rosso M.-N."/>
            <person name="Henrissat B."/>
            <person name="Hibbett D."/>
            <person name="Martinez A.T."/>
            <person name="Grigoriev I.V."/>
        </authorList>
    </citation>
    <scope>NUCLEOTIDE SEQUENCE</scope>
    <source>
        <strain evidence="1">AH 40177</strain>
    </source>
</reference>